<keyword evidence="4 8" id="KW-0812">Transmembrane</keyword>
<evidence type="ECO:0000256" key="7">
    <source>
        <dbReference type="ARBA" id="ARBA00023157"/>
    </source>
</evidence>
<feature type="domain" description="Kazal-like" evidence="11">
    <location>
        <begin position="421"/>
        <end position="484"/>
    </location>
</feature>
<dbReference type="InterPro" id="IPR020846">
    <property type="entry name" value="MFS_dom"/>
</dbReference>
<dbReference type="NCBIfam" id="TIGR00805">
    <property type="entry name" value="oat"/>
    <property type="match status" value="1"/>
</dbReference>
<dbReference type="GO" id="GO:0015347">
    <property type="term" value="F:sodium-independent organic anion transmembrane transporter activity"/>
    <property type="evidence" value="ECO:0007669"/>
    <property type="project" value="TreeGrafter"/>
</dbReference>
<keyword evidence="8" id="KW-0406">Ion transport</keyword>
<evidence type="ECO:0000256" key="3">
    <source>
        <dbReference type="ARBA" id="ARBA00022475"/>
    </source>
</evidence>
<dbReference type="PANTHER" id="PTHR11388:SF100">
    <property type="entry name" value="SOLUTE CARRIER ORGANIC ANION TRANSPORTER FAMILY MEMBER 4A1"/>
    <property type="match status" value="1"/>
</dbReference>
<feature type="domain" description="Major facilitator superfamily (MFS) profile" evidence="10">
    <location>
        <begin position="1"/>
        <end position="636"/>
    </location>
</feature>
<dbReference type="SUPFAM" id="SSF103473">
    <property type="entry name" value="MFS general substrate transporter"/>
    <property type="match status" value="1"/>
</dbReference>
<protein>
    <recommendedName>
        <fullName evidence="8">Solute carrier organic anion transporter family member</fullName>
    </recommendedName>
</protein>
<dbReference type="EMBL" id="JAHLQT010007588">
    <property type="protein sequence ID" value="KAG7174576.1"/>
    <property type="molecule type" value="Genomic_DNA"/>
</dbReference>
<reference evidence="12" key="1">
    <citation type="journal article" date="2021" name="Sci. Adv.">
        <title>The American lobster genome reveals insights on longevity, neural, and immune adaptations.</title>
        <authorList>
            <person name="Polinski J.M."/>
            <person name="Zimin A.V."/>
            <person name="Clark K.F."/>
            <person name="Kohn A.B."/>
            <person name="Sadowski N."/>
            <person name="Timp W."/>
            <person name="Ptitsyn A."/>
            <person name="Khanna P."/>
            <person name="Romanova D.Y."/>
            <person name="Williams P."/>
            <person name="Greenwood S.J."/>
            <person name="Moroz L.L."/>
            <person name="Walt D.R."/>
            <person name="Bodnar A.G."/>
        </authorList>
    </citation>
    <scope>NUCLEOTIDE SEQUENCE</scope>
    <source>
        <strain evidence="12">GMGI-L3</strain>
    </source>
</reference>
<evidence type="ECO:0000256" key="5">
    <source>
        <dbReference type="ARBA" id="ARBA00022989"/>
    </source>
</evidence>
<dbReference type="SUPFAM" id="SSF100895">
    <property type="entry name" value="Kazal-type serine protease inhibitors"/>
    <property type="match status" value="1"/>
</dbReference>
<feature type="region of interest" description="Disordered" evidence="9">
    <location>
        <begin position="638"/>
        <end position="681"/>
    </location>
</feature>
<keyword evidence="6 8" id="KW-0472">Membrane</keyword>
<evidence type="ECO:0000259" key="11">
    <source>
        <dbReference type="PROSITE" id="PS51465"/>
    </source>
</evidence>
<dbReference type="InterPro" id="IPR004156">
    <property type="entry name" value="OATP"/>
</dbReference>
<evidence type="ECO:0000256" key="6">
    <source>
        <dbReference type="ARBA" id="ARBA00023136"/>
    </source>
</evidence>
<feature type="transmembrane region" description="Helical" evidence="8">
    <location>
        <begin position="519"/>
        <end position="537"/>
    </location>
</feature>
<dbReference type="PROSITE" id="PS51465">
    <property type="entry name" value="KAZAL_2"/>
    <property type="match status" value="1"/>
</dbReference>
<evidence type="ECO:0000256" key="1">
    <source>
        <dbReference type="ARBA" id="ARBA00004651"/>
    </source>
</evidence>
<name>A0A8J5N6J4_HOMAM</name>
<comment type="similarity">
    <text evidence="2 8">Belongs to the organo anion transporter (TC 2.A.60) family.</text>
</comment>
<evidence type="ECO:0000256" key="9">
    <source>
        <dbReference type="SAM" id="MobiDB-lite"/>
    </source>
</evidence>
<dbReference type="CDD" id="cd17403">
    <property type="entry name" value="MFS_SLCO4_OATP4"/>
    <property type="match status" value="1"/>
</dbReference>
<feature type="transmembrane region" description="Helical" evidence="8">
    <location>
        <begin position="341"/>
        <end position="365"/>
    </location>
</feature>
<gene>
    <name evidence="12" type="primary">Slco4a1-L</name>
    <name evidence="12" type="ORF">Hamer_G016482</name>
</gene>
<accession>A0A8J5N6J4</accession>
<evidence type="ECO:0000256" key="2">
    <source>
        <dbReference type="ARBA" id="ARBA00009657"/>
    </source>
</evidence>
<comment type="caution">
    <text evidence="12">The sequence shown here is derived from an EMBL/GenBank/DDBJ whole genome shotgun (WGS) entry which is preliminary data.</text>
</comment>
<dbReference type="Proteomes" id="UP000747542">
    <property type="component" value="Unassembled WGS sequence"/>
</dbReference>
<feature type="transmembrane region" description="Helical" evidence="8">
    <location>
        <begin position="609"/>
        <end position="632"/>
    </location>
</feature>
<feature type="transmembrane region" description="Helical" evidence="8">
    <location>
        <begin position="233"/>
        <end position="255"/>
    </location>
</feature>
<comment type="subcellular location">
    <subcellularLocation>
        <location evidence="1 8">Cell membrane</location>
        <topology evidence="1 8">Multi-pass membrane protein</topology>
    </subcellularLocation>
</comment>
<dbReference type="AlphaFoldDB" id="A0A8J5N6J4"/>
<evidence type="ECO:0000256" key="4">
    <source>
        <dbReference type="ARBA" id="ARBA00022692"/>
    </source>
</evidence>
<dbReference type="GO" id="GO:0043252">
    <property type="term" value="P:sodium-independent organic anion transport"/>
    <property type="evidence" value="ECO:0007669"/>
    <property type="project" value="TreeGrafter"/>
</dbReference>
<feature type="transmembrane region" description="Helical" evidence="8">
    <location>
        <begin position="186"/>
        <end position="213"/>
    </location>
</feature>
<dbReference type="Gene3D" id="3.30.60.30">
    <property type="match status" value="1"/>
</dbReference>
<evidence type="ECO:0000313" key="12">
    <source>
        <dbReference type="EMBL" id="KAG7174576.1"/>
    </source>
</evidence>
<dbReference type="PANTHER" id="PTHR11388">
    <property type="entry name" value="ORGANIC ANION TRANSPORTER"/>
    <property type="match status" value="1"/>
</dbReference>
<evidence type="ECO:0000259" key="10">
    <source>
        <dbReference type="PROSITE" id="PS50850"/>
    </source>
</evidence>
<feature type="transmembrane region" description="Helical" evidence="8">
    <location>
        <begin position="58"/>
        <end position="77"/>
    </location>
</feature>
<dbReference type="InterPro" id="IPR036058">
    <property type="entry name" value="Kazal_dom_sf"/>
</dbReference>
<dbReference type="InterPro" id="IPR036259">
    <property type="entry name" value="MFS_trans_sf"/>
</dbReference>
<keyword evidence="3" id="KW-1003">Cell membrane</keyword>
<feature type="transmembrane region" description="Helical" evidence="8">
    <location>
        <begin position="308"/>
        <end position="329"/>
    </location>
</feature>
<keyword evidence="7" id="KW-1015">Disulfide bond</keyword>
<keyword evidence="5 8" id="KW-1133">Transmembrane helix</keyword>
<evidence type="ECO:0000313" key="13">
    <source>
        <dbReference type="Proteomes" id="UP000747542"/>
    </source>
</evidence>
<dbReference type="PROSITE" id="PS50850">
    <property type="entry name" value="MFS"/>
    <property type="match status" value="1"/>
</dbReference>
<keyword evidence="8" id="KW-0813">Transport</keyword>
<dbReference type="Pfam" id="PF03137">
    <property type="entry name" value="OATP"/>
    <property type="match status" value="1"/>
</dbReference>
<sequence length="681" mass="73294">SSTSSDPDANVGVVGVSSSRADLVLEDDEENGMVVNGFVNVCITTIEKRFDLRSTDSGLIAGAYDMASVLCSVPVSYLGSRPGSSKPRWLGWGVFIMGLGSFVFYLPHFGSPPYSPSRSDTSAILYCLREGTRETHCGVAVANWLSSFRHIFVLGQFLHGVGATPLYTLGVTYLDESVPTKMSSMYLGIFYAMAVLGPALGYLLGGQFLNVYIDSPSVDPAKFGLRVNSDLWLGGWWIGFLVSGTISVLISWPVMAFPSHLPGAKAIKAERVSEAYGSGVSSVSRSSGFGRLKDLPEAVKVLAYNPTFVALSLAGATEGILLTGFATFMPKFIENQFSIPASYAALIVGFVVVPAGGGGTFIGGWLVKKLQLRCSGILKMCIVFSLFCLLSCFTFVISCPNIDFAGVNVEYSNTSLTPSIPNLTSDCNSKCGCRDMAYDPICGTNNVTYFSPCHAGCTGMEKGQDGLKVPQSQLLSPQHYSGCTCMEVEKSSLWDVMSDSVRNVSYEGVGSSCPSRCRALPAIIIGFSALLFTIIMDKIPYLQATLRCVPDTHRSFALGLQWIVVRLLGTIPGPILFGALIDNTCILWQSTCGKGGACMSYDNFYMSRYMMGISIIFKSLSTVLFFVAWWLYVAPQESPNVPTPSSPAIDTYRPPPSSPHTKNSKNLKDLRGIDNPASDVS</sequence>
<feature type="transmembrane region" description="Helical" evidence="8">
    <location>
        <begin position="151"/>
        <end position="174"/>
    </location>
</feature>
<dbReference type="Pfam" id="PF07648">
    <property type="entry name" value="Kazal_2"/>
    <property type="match status" value="1"/>
</dbReference>
<evidence type="ECO:0000256" key="8">
    <source>
        <dbReference type="RuleBase" id="RU362056"/>
    </source>
</evidence>
<comment type="caution">
    <text evidence="8">Lacks conserved residue(s) required for the propagation of feature annotation.</text>
</comment>
<dbReference type="Gene3D" id="1.20.1250.20">
    <property type="entry name" value="MFS general substrate transporter like domains"/>
    <property type="match status" value="1"/>
</dbReference>
<dbReference type="GO" id="GO:0016323">
    <property type="term" value="C:basolateral plasma membrane"/>
    <property type="evidence" value="ECO:0007669"/>
    <property type="project" value="TreeGrafter"/>
</dbReference>
<proteinExistence type="inferred from homology"/>
<feature type="transmembrane region" description="Helical" evidence="8">
    <location>
        <begin position="377"/>
        <end position="397"/>
    </location>
</feature>
<keyword evidence="13" id="KW-1185">Reference proteome</keyword>
<feature type="transmembrane region" description="Helical" evidence="8">
    <location>
        <begin position="89"/>
        <end position="107"/>
    </location>
</feature>
<organism evidence="12 13">
    <name type="scientific">Homarus americanus</name>
    <name type="common">American lobster</name>
    <dbReference type="NCBI Taxonomy" id="6706"/>
    <lineage>
        <taxon>Eukaryota</taxon>
        <taxon>Metazoa</taxon>
        <taxon>Ecdysozoa</taxon>
        <taxon>Arthropoda</taxon>
        <taxon>Crustacea</taxon>
        <taxon>Multicrustacea</taxon>
        <taxon>Malacostraca</taxon>
        <taxon>Eumalacostraca</taxon>
        <taxon>Eucarida</taxon>
        <taxon>Decapoda</taxon>
        <taxon>Pleocyemata</taxon>
        <taxon>Astacidea</taxon>
        <taxon>Nephropoidea</taxon>
        <taxon>Nephropidae</taxon>
        <taxon>Homarus</taxon>
    </lineage>
</organism>
<dbReference type="InterPro" id="IPR002350">
    <property type="entry name" value="Kazal_dom"/>
</dbReference>
<feature type="non-terminal residue" evidence="12">
    <location>
        <position position="681"/>
    </location>
</feature>
<dbReference type="GO" id="GO:0006811">
    <property type="term" value="P:monoatomic ion transport"/>
    <property type="evidence" value="ECO:0007669"/>
    <property type="project" value="UniProtKB-KW"/>
</dbReference>